<dbReference type="PROSITE" id="PS51318">
    <property type="entry name" value="TAT"/>
    <property type="match status" value="1"/>
</dbReference>
<name>A0ABS2WNL0_9BACT</name>
<keyword evidence="9" id="KW-0411">Iron-sulfur</keyword>
<evidence type="ECO:0000256" key="6">
    <source>
        <dbReference type="ARBA" id="ARBA00022729"/>
    </source>
</evidence>
<keyword evidence="8" id="KW-0408">Iron</keyword>
<dbReference type="Gene3D" id="3.30.200.210">
    <property type="match status" value="1"/>
</dbReference>
<dbReference type="InterPro" id="IPR006311">
    <property type="entry name" value="TAT_signal"/>
</dbReference>
<proteinExistence type="inferred from homology"/>
<evidence type="ECO:0000259" key="10">
    <source>
        <dbReference type="PROSITE" id="PS51669"/>
    </source>
</evidence>
<dbReference type="PANTHER" id="PTHR43742:SF9">
    <property type="entry name" value="TETRATHIONATE REDUCTASE SUBUNIT A"/>
    <property type="match status" value="1"/>
</dbReference>
<evidence type="ECO:0000256" key="4">
    <source>
        <dbReference type="ARBA" id="ARBA00022505"/>
    </source>
</evidence>
<dbReference type="Proteomes" id="UP000703590">
    <property type="component" value="Unassembled WGS sequence"/>
</dbReference>
<evidence type="ECO:0000256" key="5">
    <source>
        <dbReference type="ARBA" id="ARBA00022723"/>
    </source>
</evidence>
<dbReference type="InterPro" id="IPR027467">
    <property type="entry name" value="MopterinOxRdtase_cofactor_BS"/>
</dbReference>
<dbReference type="PANTHER" id="PTHR43742">
    <property type="entry name" value="TRIMETHYLAMINE-N-OXIDE REDUCTASE"/>
    <property type="match status" value="1"/>
</dbReference>
<evidence type="ECO:0000256" key="7">
    <source>
        <dbReference type="ARBA" id="ARBA00023002"/>
    </source>
</evidence>
<dbReference type="EMBL" id="JAFHKK010000001">
    <property type="protein sequence ID" value="MBN2963202.1"/>
    <property type="molecule type" value="Genomic_DNA"/>
</dbReference>
<keyword evidence="6" id="KW-0732">Signal</keyword>
<sequence>MEANRRKFLIGTSLVAASASMAGYKEMLGTAVTMGRKGRAAKDAIYADAQETEGVIATSFDKNSAFSLRNAVCNGCTSHCGMRVKIDNATGKVVKASGNPYNPLSTDPWLPYNTPLEESFVLLGKETGHTYRSTACARGNVVFDRHYDKGRVLTPLKRVGKRGENRWQSITPEQLLKEIVEGGDLFGEGTVKGLAAIRDLETPMDPNDPKCGPKANGLCVLGTGNEGRQAYMVNRFIGAFGTRNYMGHTAICGLSMRSGEAAYLGDFKGYPHLKPDFEHCEYLLTIGTAPAQAGNPFKRQAKLLAKARTFGKLKCVTVAPMLTNADALAAGDRSEWIPIQPGGDLAFVMGLLRVMIEEELYNASYLKLPSETAQKAFNDASWTNATHLVIQSGEKTGHILAQEEAPLVLEEETGVLKPASEVLQGRLFVDTQVEFQGETIGVKSAMSLLREAALAHTLEEYAQESGVSVERIVRTAREFASHGRKAAVDCHGGTMHTTGFYTTYAIMMLGAMVGNLNYQGGMSAGGGKYKDFNGAKYNLLGFPGKVASQGYRVDRARFAYEKTTEYAQKVARGENPYPAKDTWYPLTNALESEVIFNSAKGYPYKLDALISWNANFIYGQSGANALEELLKDPKKAVPLIIAIDPFINETSRFADYIVPDSVMYETWGVVSPWAGYQTKANSVRFPTIAAPQATFANGEPVSMDSFVIELGKALGLPGFGEGAIVGKEGEKYDFNRPSDFYLRAFENIAIDGSGVPECSDEEIELAGLEPYVKLLQNTCGQNWRKTAYVMARGGRFEEKEKGYVHGKLAHPYKKPIQIYNEPLGTARHALTGEPFSGVPTFMPARLARGEKLFALYPKEKFPLSAFSYKSNVLSQATASSQMIKEIRPTTYIDLNPQTAAQQDVSHGQKVRLVSPGGSVEGRVRLRHGVLPGAVAIEHGAGRDGEGALDVWIDGQKIEGCALRKSGANINKLGIMDSSRELATLSDFVIGSNARQALPVRIETI</sequence>
<dbReference type="InterPro" id="IPR006656">
    <property type="entry name" value="Mopterin_OxRdtase"/>
</dbReference>
<protein>
    <submittedName>
        <fullName evidence="11">Tetrathionate reductase subunit TtrA</fullName>
    </submittedName>
</protein>
<keyword evidence="7" id="KW-0560">Oxidoreductase</keyword>
<dbReference type="Pfam" id="PF00384">
    <property type="entry name" value="Molybdopterin"/>
    <property type="match status" value="1"/>
</dbReference>
<dbReference type="CDD" id="cd02758">
    <property type="entry name" value="MopB_Tetrathionate-Ra"/>
    <property type="match status" value="1"/>
</dbReference>
<feature type="domain" description="4Fe-4S Mo/W bis-MGD-type" evidence="10">
    <location>
        <begin position="66"/>
        <end position="150"/>
    </location>
</feature>
<dbReference type="InterPro" id="IPR041929">
    <property type="entry name" value="Tetrathionate-R_A_N"/>
</dbReference>
<dbReference type="InterPro" id="IPR009010">
    <property type="entry name" value="Asp_de-COase-like_dom_sf"/>
</dbReference>
<evidence type="ECO:0000256" key="9">
    <source>
        <dbReference type="ARBA" id="ARBA00023014"/>
    </source>
</evidence>
<dbReference type="SUPFAM" id="SSF50692">
    <property type="entry name" value="ADC-like"/>
    <property type="match status" value="1"/>
</dbReference>
<comment type="caution">
    <text evidence="11">The sequence shown here is derived from an EMBL/GenBank/DDBJ whole genome shotgun (WGS) entry which is preliminary data.</text>
</comment>
<comment type="similarity">
    <text evidence="2">Belongs to the prokaryotic molybdopterin-containing oxidoreductase family.</text>
</comment>
<dbReference type="Gene3D" id="3.40.228.10">
    <property type="entry name" value="Dimethylsulfoxide Reductase, domain 2"/>
    <property type="match status" value="1"/>
</dbReference>
<evidence type="ECO:0000256" key="1">
    <source>
        <dbReference type="ARBA" id="ARBA00001966"/>
    </source>
</evidence>
<gene>
    <name evidence="11" type="primary">ttrA</name>
    <name evidence="11" type="ORF">JWV37_00275</name>
</gene>
<dbReference type="Pfam" id="PF01568">
    <property type="entry name" value="Molydop_binding"/>
    <property type="match status" value="1"/>
</dbReference>
<evidence type="ECO:0000313" key="11">
    <source>
        <dbReference type="EMBL" id="MBN2963202.1"/>
    </source>
</evidence>
<evidence type="ECO:0000256" key="2">
    <source>
        <dbReference type="ARBA" id="ARBA00010312"/>
    </source>
</evidence>
<evidence type="ECO:0000256" key="8">
    <source>
        <dbReference type="ARBA" id="ARBA00023004"/>
    </source>
</evidence>
<dbReference type="InterPro" id="IPR050612">
    <property type="entry name" value="Prok_Mopterin_Oxidored"/>
</dbReference>
<dbReference type="CDD" id="cd02780">
    <property type="entry name" value="MopB_CT_Tetrathionate_Arsenate-R"/>
    <property type="match status" value="1"/>
</dbReference>
<dbReference type="PROSITE" id="PS00551">
    <property type="entry name" value="MOLYBDOPTERIN_PROK_1"/>
    <property type="match status" value="1"/>
</dbReference>
<organism evidence="11 12">
    <name type="scientific">Sulfurospirillum tamanense</name>
    <dbReference type="NCBI Taxonomy" id="2813362"/>
    <lineage>
        <taxon>Bacteria</taxon>
        <taxon>Pseudomonadati</taxon>
        <taxon>Campylobacterota</taxon>
        <taxon>Epsilonproteobacteria</taxon>
        <taxon>Campylobacterales</taxon>
        <taxon>Sulfurospirillaceae</taxon>
        <taxon>Sulfurospirillum</taxon>
    </lineage>
</organism>
<dbReference type="InterPro" id="IPR006963">
    <property type="entry name" value="Mopterin_OxRdtase_4Fe-4S_dom"/>
</dbReference>
<evidence type="ECO:0000256" key="3">
    <source>
        <dbReference type="ARBA" id="ARBA00022485"/>
    </source>
</evidence>
<dbReference type="PROSITE" id="PS51669">
    <property type="entry name" value="4FE4S_MOW_BIS_MGD"/>
    <property type="match status" value="1"/>
</dbReference>
<reference evidence="11" key="2">
    <citation type="submission" date="2021-02" db="EMBL/GenBank/DDBJ databases">
        <authorList>
            <person name="Merkel A.Y."/>
        </authorList>
    </citation>
    <scope>NUCLEOTIDE SEQUENCE</scope>
    <source>
        <strain evidence="11">T05b</strain>
    </source>
</reference>
<dbReference type="SMART" id="SM00926">
    <property type="entry name" value="Molybdop_Fe4S4"/>
    <property type="match status" value="1"/>
</dbReference>
<dbReference type="Gene3D" id="3.40.50.740">
    <property type="match status" value="1"/>
</dbReference>
<keyword evidence="12" id="KW-1185">Reference proteome</keyword>
<keyword evidence="5" id="KW-0479">Metal-binding</keyword>
<comment type="cofactor">
    <cofactor evidence="1">
        <name>[4Fe-4S] cluster</name>
        <dbReference type="ChEBI" id="CHEBI:49883"/>
    </cofactor>
</comment>
<dbReference type="InterPro" id="IPR037946">
    <property type="entry name" value="MopB_CT_Tetrathionate"/>
</dbReference>
<accession>A0ABS2WNL0</accession>
<keyword evidence="3" id="KW-0004">4Fe-4S</keyword>
<dbReference type="Gene3D" id="2.40.40.20">
    <property type="match status" value="1"/>
</dbReference>
<reference evidence="11" key="1">
    <citation type="submission" date="2021-02" db="EMBL/GenBank/DDBJ databases">
        <title>Sulfurospirillum tamanensis sp. nov.</title>
        <authorList>
            <person name="Frolova A."/>
            <person name="Merkel A."/>
            <person name="Slobodkin A."/>
        </authorList>
    </citation>
    <scope>NUCLEOTIDE SEQUENCE</scope>
    <source>
        <strain evidence="11">T05b</strain>
    </source>
</reference>
<evidence type="ECO:0000313" key="12">
    <source>
        <dbReference type="Proteomes" id="UP000703590"/>
    </source>
</evidence>
<dbReference type="SUPFAM" id="SSF53706">
    <property type="entry name" value="Formate dehydrogenase/DMSO reductase, domains 1-3"/>
    <property type="match status" value="1"/>
</dbReference>
<dbReference type="InterPro" id="IPR006657">
    <property type="entry name" value="MoPterin_dinucl-bd_dom"/>
</dbReference>
<keyword evidence="4" id="KW-0500">Molybdenum</keyword>